<dbReference type="Gene3D" id="1.10.1410.40">
    <property type="match status" value="1"/>
</dbReference>
<evidence type="ECO:0000313" key="5">
    <source>
        <dbReference type="Proteomes" id="UP000198323"/>
    </source>
</evidence>
<comment type="caution">
    <text evidence="4">The sequence shown here is derived from an EMBL/GenBank/DDBJ whole genome shotgun (WGS) entry which is preliminary data.</text>
</comment>
<protein>
    <submittedName>
        <fullName evidence="4">Uncharacterized protein</fullName>
    </submittedName>
</protein>
<feature type="compositionally biased region" description="Low complexity" evidence="1">
    <location>
        <begin position="102"/>
        <end position="117"/>
    </location>
</feature>
<dbReference type="Proteomes" id="UP000198323">
    <property type="component" value="Unassembled WGS sequence"/>
</dbReference>
<dbReference type="EMBL" id="MCFN01000807">
    <property type="protein sequence ID" value="OXB55057.1"/>
    <property type="molecule type" value="Genomic_DNA"/>
</dbReference>
<dbReference type="PRINTS" id="PR02107">
    <property type="entry name" value="INOS145TPRIP"/>
</dbReference>
<dbReference type="STRING" id="9009.A0A226MIE6"/>
<keyword evidence="5" id="KW-1185">Reference proteome</keyword>
<feature type="transmembrane region" description="Helical" evidence="2">
    <location>
        <begin position="59"/>
        <end position="83"/>
    </location>
</feature>
<evidence type="ECO:0000256" key="2">
    <source>
        <dbReference type="SAM" id="Phobius"/>
    </source>
</evidence>
<evidence type="ECO:0000256" key="1">
    <source>
        <dbReference type="SAM" id="MobiDB-lite"/>
    </source>
</evidence>
<name>A0A226MIE6_CALSU</name>
<dbReference type="OrthoDB" id="9034619at2759"/>
<keyword evidence="2" id="KW-0472">Membrane</keyword>
<keyword evidence="2" id="KW-1133">Transmembrane helix</keyword>
<dbReference type="SMART" id="SM01265">
    <property type="entry name" value="Mab-21"/>
    <property type="match status" value="1"/>
</dbReference>
<keyword evidence="3" id="KW-0732">Signal</keyword>
<dbReference type="AlphaFoldDB" id="A0A226MIE6"/>
<dbReference type="InterPro" id="IPR026250">
    <property type="entry name" value="ITPRIP-like"/>
</dbReference>
<gene>
    <name evidence="4" type="ORF">ASZ78_015501</name>
</gene>
<dbReference type="InterPro" id="IPR024810">
    <property type="entry name" value="MAB21L/cGLR"/>
</dbReference>
<evidence type="ECO:0000256" key="3">
    <source>
        <dbReference type="SAM" id="SignalP"/>
    </source>
</evidence>
<proteinExistence type="predicted"/>
<dbReference type="PANTHER" id="PTHR10656:SF40">
    <property type="entry name" value="INOSITOL 1,4,5-TRISPHOSPHATE RECEPTOR-INTERACTING PROTEIN-LIKE 1"/>
    <property type="match status" value="1"/>
</dbReference>
<reference evidence="4 5" key="1">
    <citation type="submission" date="2016-07" db="EMBL/GenBank/DDBJ databases">
        <title>Disparate Historic Effective Population Sizes Predicted by Modern Levels of Genome Diversity for the Scaled Quail (Callipepla squamata) and the Northern Bobwhite (Colinus virginianus): Inferences from First and Second Generation Draft Genome Assemblies for Sympatric New World Quail.</title>
        <authorList>
            <person name="Oldeschulte D.L."/>
            <person name="Halley Y.A."/>
            <person name="Bhattarai E.K."/>
            <person name="Brashear W.A."/>
            <person name="Hill J."/>
            <person name="Metz R.P."/>
            <person name="Johnson C.D."/>
            <person name="Rollins D."/>
            <person name="Peterson M.J."/>
            <person name="Bickhart D.M."/>
            <person name="Decker J.E."/>
            <person name="Seabury C.M."/>
        </authorList>
    </citation>
    <scope>NUCLEOTIDE SEQUENCE [LARGE SCALE GENOMIC DNA]</scope>
    <source>
        <strain evidence="4 5">Texas</strain>
        <tissue evidence="4">Leg muscle</tissue>
    </source>
</reference>
<feature type="signal peptide" evidence="3">
    <location>
        <begin position="1"/>
        <end position="18"/>
    </location>
</feature>
<sequence>MALAFIFALLAQTLPLAGDEFHEDTFIRMRQREVYLREQMTELLQEVEQSDRDHSRTGMLALLPSLKIMSGLCVFGLMFWLIWKIEKKLWEDQDNSDEESSSNEQHQQEEQQPAQQSVEEDKQSFFFPEIFRPVQEQTANFDYVFFLLFDLIWYAEYFTIGTFYPKAHLPIGVGTSNEGWQFTEEENVFYLFVALTAPPGHVFQPELDTAGELPVRNSRIHVELECTCGREEELNMLCFVHTPEDTLGDQRPSTLQNLCTGSYLDVKKTACWFMVLFRLVWKCMPESAEYRMNVTLTRRSFRIQLEDPYRSLSVIDVIFGVQQGNTDIFLSSQESEISSIPSTTWPQTCAVAEAKFFEHIDAHAGQDSFHLECLKVCAYILEGYNFSPYELKTVLMHLLTAIPVECWSRRYFVQRTEDILRYLQCCVEEKRLDHFLIGNEEVPAEIILPWEFRVSVPPNLFQRLAQDPDRHEQALYEMEMLQDRLRTLLIYGK</sequence>
<feature type="chain" id="PRO_5012895217" evidence="3">
    <location>
        <begin position="19"/>
        <end position="493"/>
    </location>
</feature>
<evidence type="ECO:0000313" key="4">
    <source>
        <dbReference type="EMBL" id="OXB55057.1"/>
    </source>
</evidence>
<dbReference type="PANTHER" id="PTHR10656">
    <property type="entry name" value="CELL FATE DETERMINING PROTEIN MAB21-RELATED"/>
    <property type="match status" value="1"/>
</dbReference>
<feature type="region of interest" description="Disordered" evidence="1">
    <location>
        <begin position="94"/>
        <end position="118"/>
    </location>
</feature>
<organism evidence="4 5">
    <name type="scientific">Callipepla squamata</name>
    <name type="common">Scaled quail</name>
    <dbReference type="NCBI Taxonomy" id="9009"/>
    <lineage>
        <taxon>Eukaryota</taxon>
        <taxon>Metazoa</taxon>
        <taxon>Chordata</taxon>
        <taxon>Craniata</taxon>
        <taxon>Vertebrata</taxon>
        <taxon>Euteleostomi</taxon>
        <taxon>Archelosauria</taxon>
        <taxon>Archosauria</taxon>
        <taxon>Dinosauria</taxon>
        <taxon>Saurischia</taxon>
        <taxon>Theropoda</taxon>
        <taxon>Coelurosauria</taxon>
        <taxon>Aves</taxon>
        <taxon>Neognathae</taxon>
        <taxon>Galloanserae</taxon>
        <taxon>Galliformes</taxon>
        <taxon>Odontophoridae</taxon>
        <taxon>Callipepla</taxon>
    </lineage>
</organism>
<keyword evidence="2" id="KW-0812">Transmembrane</keyword>
<dbReference type="GO" id="GO:0016020">
    <property type="term" value="C:membrane"/>
    <property type="evidence" value="ECO:0007669"/>
    <property type="project" value="TreeGrafter"/>
</dbReference>
<accession>A0A226MIE6</accession>